<dbReference type="GO" id="GO:0004252">
    <property type="term" value="F:serine-type endopeptidase activity"/>
    <property type="evidence" value="ECO:0007669"/>
    <property type="project" value="InterPro"/>
</dbReference>
<sequence length="502" mass="51138">MSDPRSTETPADPPRPGRPVLPPRPLHRPPVDPGQAAAFGRPPGAVNGQAPPPRQPSPPIGMHPPEIPDLVADAFGRPAGATEGLQRFPEEPAPKPVGPGTGDADPWRDPLAAVRLGEPALPAENVEPEPVAGPLPRFTLRDALFHRRLRPGAVIGLLVLCLVVGAGGAAVGVLVAQRIPAVASDPDFTLTPVQPAIDRPTGSVAEIAARVSPAVVSIEVRVGDTGDTGSGVVIDGNGYILTNNHVISTAATDTSAELTVVFHDETRVPATIVGRDIRTDLAVLKVDVDNLTVIQVGDSSALRVGDPVIAIGSPLGLEDTVTTGIISALARPVRLQGSASDTNAVIDALQTDAAINPGNSGGALLDGTGALIGINTAIRTLGGEASGSIGLGFAIPMNLAREVAESLIRTGTIQHPTLGVNTRSATDGETDGAQVQNVVTGGPAAAAGIQEGDVIVKVGDRDVQDADELAVAVQAYDIGQAVPVVLERDGRTMTVTVTLAAE</sequence>
<keyword evidence="6" id="KW-0472">Membrane</keyword>
<dbReference type="Gene3D" id="2.30.42.10">
    <property type="match status" value="1"/>
</dbReference>
<evidence type="ECO:0000256" key="2">
    <source>
        <dbReference type="ARBA" id="ARBA00022670"/>
    </source>
</evidence>
<dbReference type="PANTHER" id="PTHR43343:SF3">
    <property type="entry name" value="PROTEASE DO-LIKE 8, CHLOROPLASTIC"/>
    <property type="match status" value="1"/>
</dbReference>
<dbReference type="PROSITE" id="PS50106">
    <property type="entry name" value="PDZ"/>
    <property type="match status" value="1"/>
</dbReference>
<organism evidence="8 9">
    <name type="scientific">Nakamurella alba</name>
    <dbReference type="NCBI Taxonomy" id="2665158"/>
    <lineage>
        <taxon>Bacteria</taxon>
        <taxon>Bacillati</taxon>
        <taxon>Actinomycetota</taxon>
        <taxon>Actinomycetes</taxon>
        <taxon>Nakamurellales</taxon>
        <taxon>Nakamurellaceae</taxon>
        <taxon>Nakamurella</taxon>
    </lineage>
</organism>
<dbReference type="SMART" id="SM00228">
    <property type="entry name" value="PDZ"/>
    <property type="match status" value="1"/>
</dbReference>
<dbReference type="InterPro" id="IPR001478">
    <property type="entry name" value="PDZ"/>
</dbReference>
<dbReference type="EMBL" id="WLYK01000001">
    <property type="protein sequence ID" value="MTD13679.1"/>
    <property type="molecule type" value="Genomic_DNA"/>
</dbReference>
<evidence type="ECO:0000256" key="4">
    <source>
        <dbReference type="ARBA" id="ARBA00022825"/>
    </source>
</evidence>
<feature type="domain" description="PDZ" evidence="7">
    <location>
        <begin position="396"/>
        <end position="490"/>
    </location>
</feature>
<dbReference type="InterPro" id="IPR036034">
    <property type="entry name" value="PDZ_sf"/>
</dbReference>
<keyword evidence="3" id="KW-0378">Hydrolase</keyword>
<keyword evidence="9" id="KW-1185">Reference proteome</keyword>
<name>A0A7K1FJR6_9ACTN</name>
<dbReference type="SUPFAM" id="SSF50494">
    <property type="entry name" value="Trypsin-like serine proteases"/>
    <property type="match status" value="1"/>
</dbReference>
<keyword evidence="4" id="KW-0720">Serine protease</keyword>
<protein>
    <submittedName>
        <fullName evidence="8">PDZ domain-containing protein</fullName>
    </submittedName>
</protein>
<keyword evidence="6" id="KW-1133">Transmembrane helix</keyword>
<dbReference type="Pfam" id="PF13365">
    <property type="entry name" value="Trypsin_2"/>
    <property type="match status" value="1"/>
</dbReference>
<feature type="region of interest" description="Disordered" evidence="5">
    <location>
        <begin position="1"/>
        <end position="109"/>
    </location>
</feature>
<proteinExistence type="inferred from homology"/>
<evidence type="ECO:0000313" key="9">
    <source>
        <dbReference type="Proteomes" id="UP000460221"/>
    </source>
</evidence>
<reference evidence="8 9" key="1">
    <citation type="submission" date="2019-11" db="EMBL/GenBank/DDBJ databases">
        <authorList>
            <person name="Jiang L.-Q."/>
        </authorList>
    </citation>
    <scope>NUCLEOTIDE SEQUENCE [LARGE SCALE GENOMIC DNA]</scope>
    <source>
        <strain evidence="8 9">YIM 132087</strain>
    </source>
</reference>
<gene>
    <name evidence="8" type="ORF">GIS00_06950</name>
</gene>
<feature type="transmembrane region" description="Helical" evidence="6">
    <location>
        <begin position="154"/>
        <end position="176"/>
    </location>
</feature>
<dbReference type="InterPro" id="IPR009003">
    <property type="entry name" value="Peptidase_S1_PA"/>
</dbReference>
<dbReference type="Gene3D" id="2.40.10.10">
    <property type="entry name" value="Trypsin-like serine proteases"/>
    <property type="match status" value="2"/>
</dbReference>
<keyword evidence="6" id="KW-0812">Transmembrane</keyword>
<dbReference type="InterPro" id="IPR043504">
    <property type="entry name" value="Peptidase_S1_PA_chymotrypsin"/>
</dbReference>
<dbReference type="AlphaFoldDB" id="A0A7K1FJR6"/>
<comment type="caution">
    <text evidence="8">The sequence shown here is derived from an EMBL/GenBank/DDBJ whole genome shotgun (WGS) entry which is preliminary data.</text>
</comment>
<accession>A0A7K1FJR6</accession>
<evidence type="ECO:0000256" key="3">
    <source>
        <dbReference type="ARBA" id="ARBA00022801"/>
    </source>
</evidence>
<evidence type="ECO:0000256" key="1">
    <source>
        <dbReference type="ARBA" id="ARBA00010541"/>
    </source>
</evidence>
<keyword evidence="2" id="KW-0645">Protease</keyword>
<comment type="similarity">
    <text evidence="1">Belongs to the peptidase S1C family.</text>
</comment>
<feature type="compositionally biased region" description="Pro residues" evidence="5">
    <location>
        <begin position="11"/>
        <end position="24"/>
    </location>
</feature>
<evidence type="ECO:0000259" key="7">
    <source>
        <dbReference type="PROSITE" id="PS50106"/>
    </source>
</evidence>
<dbReference type="SUPFAM" id="SSF50156">
    <property type="entry name" value="PDZ domain-like"/>
    <property type="match status" value="1"/>
</dbReference>
<dbReference type="GO" id="GO:0006508">
    <property type="term" value="P:proteolysis"/>
    <property type="evidence" value="ECO:0007669"/>
    <property type="project" value="UniProtKB-KW"/>
</dbReference>
<dbReference type="PANTHER" id="PTHR43343">
    <property type="entry name" value="PEPTIDASE S12"/>
    <property type="match status" value="1"/>
</dbReference>
<evidence type="ECO:0000256" key="5">
    <source>
        <dbReference type="SAM" id="MobiDB-lite"/>
    </source>
</evidence>
<dbReference type="Proteomes" id="UP000460221">
    <property type="component" value="Unassembled WGS sequence"/>
</dbReference>
<dbReference type="InterPro" id="IPR001940">
    <property type="entry name" value="Peptidase_S1C"/>
</dbReference>
<dbReference type="PRINTS" id="PR00834">
    <property type="entry name" value="PROTEASES2C"/>
</dbReference>
<feature type="compositionally biased region" description="Pro residues" evidence="5">
    <location>
        <begin position="50"/>
        <end position="67"/>
    </location>
</feature>
<evidence type="ECO:0000313" key="8">
    <source>
        <dbReference type="EMBL" id="MTD13679.1"/>
    </source>
</evidence>
<evidence type="ECO:0000256" key="6">
    <source>
        <dbReference type="SAM" id="Phobius"/>
    </source>
</evidence>
<dbReference type="Pfam" id="PF13180">
    <property type="entry name" value="PDZ_2"/>
    <property type="match status" value="1"/>
</dbReference>
<dbReference type="FunFam" id="2.40.10.10:FF:000001">
    <property type="entry name" value="Periplasmic serine protease DegS"/>
    <property type="match status" value="1"/>
</dbReference>
<dbReference type="InterPro" id="IPR051201">
    <property type="entry name" value="Chloro_Bact_Ser_Proteases"/>
</dbReference>